<organism evidence="4 5">
    <name type="scientific">Stylophora pistillata</name>
    <name type="common">Smooth cauliflower coral</name>
    <dbReference type="NCBI Taxonomy" id="50429"/>
    <lineage>
        <taxon>Eukaryota</taxon>
        <taxon>Metazoa</taxon>
        <taxon>Cnidaria</taxon>
        <taxon>Anthozoa</taxon>
        <taxon>Hexacorallia</taxon>
        <taxon>Scleractinia</taxon>
        <taxon>Astrocoeniina</taxon>
        <taxon>Pocilloporidae</taxon>
        <taxon>Stylophora</taxon>
    </lineage>
</organism>
<dbReference type="SUPFAM" id="SSF48340">
    <property type="entry name" value="Interferon-induced guanylate-binding protein 1 (GBP1), C-terminal domain"/>
    <property type="match status" value="1"/>
</dbReference>
<reference evidence="5" key="1">
    <citation type="journal article" date="2017" name="bioRxiv">
        <title>Comparative analysis of the genomes of Stylophora pistillata and Acropora digitifera provides evidence for extensive differences between species of corals.</title>
        <authorList>
            <person name="Voolstra C.R."/>
            <person name="Li Y."/>
            <person name="Liew Y.J."/>
            <person name="Baumgarten S."/>
            <person name="Zoccola D."/>
            <person name="Flot J.-F."/>
            <person name="Tambutte S."/>
            <person name="Allemand D."/>
            <person name="Aranda M."/>
        </authorList>
    </citation>
    <scope>NUCLEOTIDE SEQUENCE [LARGE SCALE GENOMIC DNA]</scope>
</reference>
<protein>
    <recommendedName>
        <fullName evidence="6">Nucleoside phosphorylase domain-containing protein</fullName>
    </recommendedName>
</protein>
<dbReference type="Pfam" id="PF02841">
    <property type="entry name" value="GBP_C"/>
    <property type="match status" value="1"/>
</dbReference>
<dbReference type="Proteomes" id="UP000225706">
    <property type="component" value="Unassembled WGS sequence"/>
</dbReference>
<dbReference type="InterPro" id="IPR000845">
    <property type="entry name" value="Nucleoside_phosphorylase_d"/>
</dbReference>
<feature type="domain" description="Guanylate-binding protein/Atlastin C-terminal" evidence="3">
    <location>
        <begin position="429"/>
        <end position="700"/>
    </location>
</feature>
<dbReference type="GO" id="GO:0019284">
    <property type="term" value="P:L-methionine salvage from S-adenosylmethionine"/>
    <property type="evidence" value="ECO:0007669"/>
    <property type="project" value="TreeGrafter"/>
</dbReference>
<dbReference type="AlphaFoldDB" id="A0A2B4RGI6"/>
<feature type="coiled-coil region" evidence="1">
    <location>
        <begin position="733"/>
        <end position="792"/>
    </location>
</feature>
<dbReference type="GO" id="GO:0008782">
    <property type="term" value="F:adenosylhomocysteine nucleosidase activity"/>
    <property type="evidence" value="ECO:0007669"/>
    <property type="project" value="TreeGrafter"/>
</dbReference>
<feature type="coiled-coil region" evidence="1">
    <location>
        <begin position="518"/>
        <end position="545"/>
    </location>
</feature>
<evidence type="ECO:0000259" key="3">
    <source>
        <dbReference type="Pfam" id="PF02841"/>
    </source>
</evidence>
<dbReference type="GO" id="GO:0008930">
    <property type="term" value="F:methylthioadenosine nucleosidase activity"/>
    <property type="evidence" value="ECO:0007669"/>
    <property type="project" value="TreeGrafter"/>
</dbReference>
<evidence type="ECO:0008006" key="6">
    <source>
        <dbReference type="Google" id="ProtNLM"/>
    </source>
</evidence>
<dbReference type="OrthoDB" id="20872at2759"/>
<name>A0A2B4RGI6_STYPI</name>
<dbReference type="GO" id="GO:0005829">
    <property type="term" value="C:cytosol"/>
    <property type="evidence" value="ECO:0007669"/>
    <property type="project" value="TreeGrafter"/>
</dbReference>
<comment type="caution">
    <text evidence="4">The sequence shown here is derived from an EMBL/GenBank/DDBJ whole genome shotgun (WGS) entry which is preliminary data.</text>
</comment>
<dbReference type="EMBL" id="LSMT01000522">
    <property type="protein sequence ID" value="PFX16731.1"/>
    <property type="molecule type" value="Genomic_DNA"/>
</dbReference>
<dbReference type="InterPro" id="IPR035994">
    <property type="entry name" value="Nucleoside_phosphorylase_sf"/>
</dbReference>
<evidence type="ECO:0000313" key="4">
    <source>
        <dbReference type="EMBL" id="PFX16731.1"/>
    </source>
</evidence>
<gene>
    <name evidence="4" type="ORF">AWC38_SpisGene18975</name>
</gene>
<sequence length="895" mass="101780">MSQNGTFDDHITLQAVFHLYNVEFEVLSSDELGYLVVDLGDGIIDSIQQQVPESLIQDAVIISLGKQLERRLFMMSETARTEEGSSKNIRGDPPKINIALPEKSEVTQNYKCWKDVQLPIDILLLTVEDCEFISCYYYIVDPFTSYCYELGQVYFGSIGKDHDVKMKVALMICPGGFKAPGSSLTVVKNAVTQLRPKAVFSVGHCSGMNQETTKLGDVVLSEKLTTYSYQRFTKDGTEFCGVTVPVSRDIDNIIRYVGYGWNPPLKYPKERKVEVHCGEVLSGSELVQVEWRRNELVESFPGAIAIETEGEGIYSAARGLKMEWVVVKGISGYADGTETKESWKTFASVTAASLVVDILNKRSIFERWQHYKGDKAKLSMLPKQKKSYDNSTERRHSLLGERVWVEPSWSSAHSFHLQHASSGKTPGAAALVTQYGDAINTSDFVPNVQGAWGLSVQTKCSETKQTCEKQYHELMTLRLSEILPCDNNGMRAYHNSALQETEKLFLGEVIGITTNTVEKQLRQLKMSVRRQLKEWQAKNSEVTKKGCEKLLSELKAKHLDPVIEQLQGRDGSKLAFDDILGVYRRIKNDYDAKAKGAEDAIAAAFADFHPKIAAEIKQYSGILRKLKDFDERAARDKAAEAYVERERRRLEEEQMRLEQENRERENEMVMLITRLGEERAGMLEKMSNEIKLEKEQLQTMGDAGLADAKLKRKAFIEANRALEVRLLQIQKKNEEHMKMMQRFSEMIAKHQREKRELRTTEQLKELPQEEVEESLKELRRRQSEEKNELLRKMDICLDLNISRLKPSYSIETKYNGCDKKLEEVPQMMTSRTQMVNDLRTRIEENEKEQESLVRMVLRGTGPAALYPPSSPYAGEVVDSIAVFAEASSNIDCVVM</sequence>
<keyword evidence="5" id="KW-1185">Reference proteome</keyword>
<dbReference type="PANTHER" id="PTHR46832:SF1">
    <property type="entry name" value="5'-METHYLTHIOADENOSINE_S-ADENOSYLHOMOCYSTEINE NUCLEOSIDASE"/>
    <property type="match status" value="1"/>
</dbReference>
<keyword evidence="1" id="KW-0175">Coiled coil</keyword>
<dbReference type="Pfam" id="PF01048">
    <property type="entry name" value="PNP_UDP_1"/>
    <property type="match status" value="1"/>
</dbReference>
<feature type="coiled-coil region" evidence="1">
    <location>
        <begin position="640"/>
        <end position="703"/>
    </location>
</feature>
<dbReference type="InterPro" id="IPR036543">
    <property type="entry name" value="Guanylate-bd_C_sf"/>
</dbReference>
<proteinExistence type="predicted"/>
<dbReference type="GO" id="GO:0003924">
    <property type="term" value="F:GTPase activity"/>
    <property type="evidence" value="ECO:0007669"/>
    <property type="project" value="InterPro"/>
</dbReference>
<feature type="domain" description="Nucleoside phosphorylase" evidence="2">
    <location>
        <begin position="183"/>
        <end position="347"/>
    </location>
</feature>
<accession>A0A2B4RGI6</accession>
<dbReference type="GO" id="GO:0009116">
    <property type="term" value="P:nucleoside metabolic process"/>
    <property type="evidence" value="ECO:0007669"/>
    <property type="project" value="InterPro"/>
</dbReference>
<evidence type="ECO:0000256" key="1">
    <source>
        <dbReference type="SAM" id="Coils"/>
    </source>
</evidence>
<dbReference type="InterPro" id="IPR003191">
    <property type="entry name" value="Guanylate-bd/ATL_C"/>
</dbReference>
<dbReference type="Gene3D" id="1.20.1000.10">
    <property type="entry name" value="Guanylate-binding protein, C-terminal domain"/>
    <property type="match status" value="1"/>
</dbReference>
<evidence type="ECO:0000259" key="2">
    <source>
        <dbReference type="Pfam" id="PF01048"/>
    </source>
</evidence>
<dbReference type="Gene3D" id="3.40.50.1580">
    <property type="entry name" value="Nucleoside phosphorylase domain"/>
    <property type="match status" value="1"/>
</dbReference>
<dbReference type="PANTHER" id="PTHR46832">
    <property type="entry name" value="5'-METHYLTHIOADENOSINE/S-ADENOSYLHOMOCYSTEINE NUCLEOSIDASE"/>
    <property type="match status" value="1"/>
</dbReference>
<dbReference type="SUPFAM" id="SSF53167">
    <property type="entry name" value="Purine and uridine phosphorylases"/>
    <property type="match status" value="1"/>
</dbReference>
<evidence type="ECO:0000313" key="5">
    <source>
        <dbReference type="Proteomes" id="UP000225706"/>
    </source>
</evidence>
<dbReference type="GO" id="GO:0005525">
    <property type="term" value="F:GTP binding"/>
    <property type="evidence" value="ECO:0007669"/>
    <property type="project" value="InterPro"/>
</dbReference>